<organism evidence="1 2">
    <name type="scientific">Zizania palustris</name>
    <name type="common">Northern wild rice</name>
    <dbReference type="NCBI Taxonomy" id="103762"/>
    <lineage>
        <taxon>Eukaryota</taxon>
        <taxon>Viridiplantae</taxon>
        <taxon>Streptophyta</taxon>
        <taxon>Embryophyta</taxon>
        <taxon>Tracheophyta</taxon>
        <taxon>Spermatophyta</taxon>
        <taxon>Magnoliopsida</taxon>
        <taxon>Liliopsida</taxon>
        <taxon>Poales</taxon>
        <taxon>Poaceae</taxon>
        <taxon>BOP clade</taxon>
        <taxon>Oryzoideae</taxon>
        <taxon>Oryzeae</taxon>
        <taxon>Zizaniinae</taxon>
        <taxon>Zizania</taxon>
    </lineage>
</organism>
<accession>A0A8J5TAZ6</accession>
<name>A0A8J5TAZ6_ZIZPA</name>
<dbReference type="Proteomes" id="UP000729402">
    <property type="component" value="Unassembled WGS sequence"/>
</dbReference>
<dbReference type="EMBL" id="JAAALK010000085">
    <property type="protein sequence ID" value="KAG8083219.1"/>
    <property type="molecule type" value="Genomic_DNA"/>
</dbReference>
<reference evidence="1" key="2">
    <citation type="submission" date="2021-02" db="EMBL/GenBank/DDBJ databases">
        <authorList>
            <person name="Kimball J.A."/>
            <person name="Haas M.W."/>
            <person name="Macchietto M."/>
            <person name="Kono T."/>
            <person name="Duquette J."/>
            <person name="Shao M."/>
        </authorList>
    </citation>
    <scope>NUCLEOTIDE SEQUENCE</scope>
    <source>
        <tissue evidence="1">Fresh leaf tissue</tissue>
    </source>
</reference>
<keyword evidence="2" id="KW-1185">Reference proteome</keyword>
<sequence length="114" mass="12911">MANTVPCGGLVSWSTCHASSTDFHRWRDEWRGNIFNQPSKLYCEWLHRGFDDGALEEDNLDAPTESQSGQLILYEPMSATTNLGTDAPTLTKWANKRRVKTPACKRRALDVTMH</sequence>
<evidence type="ECO:0000313" key="1">
    <source>
        <dbReference type="EMBL" id="KAG8083219.1"/>
    </source>
</evidence>
<proteinExistence type="predicted"/>
<dbReference type="AlphaFoldDB" id="A0A8J5TAZ6"/>
<gene>
    <name evidence="1" type="ORF">GUJ93_ZPchr0015g6796</name>
</gene>
<comment type="caution">
    <text evidence="1">The sequence shown here is derived from an EMBL/GenBank/DDBJ whole genome shotgun (WGS) entry which is preliminary data.</text>
</comment>
<protein>
    <submittedName>
        <fullName evidence="1">Uncharacterized protein</fullName>
    </submittedName>
</protein>
<reference evidence="1" key="1">
    <citation type="journal article" date="2021" name="bioRxiv">
        <title>Whole Genome Assembly and Annotation of Northern Wild Rice, Zizania palustris L., Supports a Whole Genome Duplication in the Zizania Genus.</title>
        <authorList>
            <person name="Haas M."/>
            <person name="Kono T."/>
            <person name="Macchietto M."/>
            <person name="Millas R."/>
            <person name="McGilp L."/>
            <person name="Shao M."/>
            <person name="Duquette J."/>
            <person name="Hirsch C.N."/>
            <person name="Kimball J."/>
        </authorList>
    </citation>
    <scope>NUCLEOTIDE SEQUENCE</scope>
    <source>
        <tissue evidence="1">Fresh leaf tissue</tissue>
    </source>
</reference>
<evidence type="ECO:0000313" key="2">
    <source>
        <dbReference type="Proteomes" id="UP000729402"/>
    </source>
</evidence>